<name>M2ZEI9_PSEFD</name>
<feature type="compositionally biased region" description="Basic and acidic residues" evidence="1">
    <location>
        <begin position="407"/>
        <end position="420"/>
    </location>
</feature>
<feature type="region of interest" description="Disordered" evidence="1">
    <location>
        <begin position="224"/>
        <end position="336"/>
    </location>
</feature>
<feature type="compositionally biased region" description="Basic residues" evidence="1">
    <location>
        <begin position="263"/>
        <end position="274"/>
    </location>
</feature>
<dbReference type="KEGG" id="pfj:MYCFIDRAFT_179071"/>
<dbReference type="Proteomes" id="UP000016932">
    <property type="component" value="Unassembled WGS sequence"/>
</dbReference>
<dbReference type="OrthoDB" id="3650410at2759"/>
<dbReference type="AlphaFoldDB" id="M2ZEI9"/>
<evidence type="ECO:0000313" key="2">
    <source>
        <dbReference type="EMBL" id="EME77554.1"/>
    </source>
</evidence>
<evidence type="ECO:0000256" key="1">
    <source>
        <dbReference type="SAM" id="MobiDB-lite"/>
    </source>
</evidence>
<dbReference type="RefSeq" id="XP_007931376.1">
    <property type="nucleotide sequence ID" value="XM_007933185.1"/>
</dbReference>
<evidence type="ECO:0000313" key="3">
    <source>
        <dbReference type="Proteomes" id="UP000016932"/>
    </source>
</evidence>
<dbReference type="GeneID" id="19334046"/>
<feature type="region of interest" description="Disordered" evidence="1">
    <location>
        <begin position="373"/>
        <end position="442"/>
    </location>
</feature>
<gene>
    <name evidence="2" type="ORF">MYCFIDRAFT_179071</name>
</gene>
<accession>M2ZEI9</accession>
<dbReference type="VEuPathDB" id="FungiDB:MYCFIDRAFT_179071"/>
<keyword evidence="3" id="KW-1185">Reference proteome</keyword>
<organism evidence="2 3">
    <name type="scientific">Pseudocercospora fijiensis (strain CIRAD86)</name>
    <name type="common">Black leaf streak disease fungus</name>
    <name type="synonym">Mycosphaerella fijiensis</name>
    <dbReference type="NCBI Taxonomy" id="383855"/>
    <lineage>
        <taxon>Eukaryota</taxon>
        <taxon>Fungi</taxon>
        <taxon>Dikarya</taxon>
        <taxon>Ascomycota</taxon>
        <taxon>Pezizomycotina</taxon>
        <taxon>Dothideomycetes</taxon>
        <taxon>Dothideomycetidae</taxon>
        <taxon>Mycosphaerellales</taxon>
        <taxon>Mycosphaerellaceae</taxon>
        <taxon>Pseudocercospora</taxon>
    </lineage>
</organism>
<feature type="compositionally biased region" description="Polar residues" evidence="1">
    <location>
        <begin position="383"/>
        <end position="403"/>
    </location>
</feature>
<sequence>MTHDNRRIVPAYCRISQISPRLAGRPTGQGCQAKLCYRPRLRSASRRSLVVDHQTASSSSRPQYLERRSQPRERPRDASEEIQDWRQAGGDHTKCSHCYWACFSGAHETLGEGEYIYYWHGTSCDKNSRQRIEDPEEHIWAIKVQNTIRKTCHTLKMSSINANEGYTYGQMQTDTNQIAPSTPLVPDGSPKMVLPADPGSTEAAANIISGKRQRKPTARALALEQDKPLHQARPLQKPSKVVKRPNQNTPKAKAKASPPPKSPAKKKPSPRLKLRNPNPKPKPTPQDLSDLLNDPKLSPKSLSDAYPEEPDLASRVRRLQQDRRDAGVSPEEGAELAVLRFGIQRREKEKQDGMLEAEALHAAEILFEMSRSAWSEGEESEDTVSNSRTLSMESEGTISNSRTLSRHSSEDTISDQREVSTEPSCRPMPEEEEEEEESRRNYGEVGSRVRLWSLLSARHSAERLEVGVRLEVGLALTPRWSILRKSELFGKYVKMNYFAVQPTSTSRLSAAAPSPAPTSSQPPPLIFLTRTFDTIYPRTSHQNLSSEYELHCETKGDTVAETALDDAMNFALTLERGTTAVSKCTLENYLIRDLLLQRYTHESFSVVPRLCA</sequence>
<dbReference type="EMBL" id="KB446564">
    <property type="protein sequence ID" value="EME77554.1"/>
    <property type="molecule type" value="Genomic_DNA"/>
</dbReference>
<proteinExistence type="predicted"/>
<feature type="compositionally biased region" description="Basic and acidic residues" evidence="1">
    <location>
        <begin position="64"/>
        <end position="79"/>
    </location>
</feature>
<feature type="region of interest" description="Disordered" evidence="1">
    <location>
        <begin position="47"/>
        <end position="80"/>
    </location>
</feature>
<reference evidence="2 3" key="1">
    <citation type="journal article" date="2012" name="PLoS Pathog.">
        <title>Diverse lifestyles and strategies of plant pathogenesis encoded in the genomes of eighteen Dothideomycetes fungi.</title>
        <authorList>
            <person name="Ohm R.A."/>
            <person name="Feau N."/>
            <person name="Henrissat B."/>
            <person name="Schoch C.L."/>
            <person name="Horwitz B.A."/>
            <person name="Barry K.W."/>
            <person name="Condon B.J."/>
            <person name="Copeland A.C."/>
            <person name="Dhillon B."/>
            <person name="Glaser F."/>
            <person name="Hesse C.N."/>
            <person name="Kosti I."/>
            <person name="LaButti K."/>
            <person name="Lindquist E.A."/>
            <person name="Lucas S."/>
            <person name="Salamov A.A."/>
            <person name="Bradshaw R.E."/>
            <person name="Ciuffetti L."/>
            <person name="Hamelin R.C."/>
            <person name="Kema G.H.J."/>
            <person name="Lawrence C."/>
            <person name="Scott J.A."/>
            <person name="Spatafora J.W."/>
            <person name="Turgeon B.G."/>
            <person name="de Wit P.J.G.M."/>
            <person name="Zhong S."/>
            <person name="Goodwin S.B."/>
            <person name="Grigoriev I.V."/>
        </authorList>
    </citation>
    <scope>NUCLEOTIDE SEQUENCE [LARGE SCALE GENOMIC DNA]</scope>
    <source>
        <strain evidence="2 3">CIRAD86</strain>
    </source>
</reference>
<protein>
    <submittedName>
        <fullName evidence="2">Uncharacterized protein</fullName>
    </submittedName>
</protein>
<dbReference type="HOGENOM" id="CLU_446266_0_0_1"/>